<keyword evidence="1" id="KW-0812">Transmembrane</keyword>
<keyword evidence="1" id="KW-0472">Membrane</keyword>
<evidence type="ECO:0000256" key="1">
    <source>
        <dbReference type="SAM" id="Phobius"/>
    </source>
</evidence>
<proteinExistence type="predicted"/>
<feature type="transmembrane region" description="Helical" evidence="1">
    <location>
        <begin position="134"/>
        <end position="152"/>
    </location>
</feature>
<reference evidence="2 3" key="1">
    <citation type="journal article" date="2016" name="Environ. Microbiol.">
        <title>Effector profiles distinguish formae speciales of Fusarium oxysporum.</title>
        <authorList>
            <person name="van Dam P."/>
            <person name="Fokkens L."/>
            <person name="Schmidt S.M."/>
            <person name="Linmans J.H."/>
            <person name="Kistler H.C."/>
            <person name="Ma L.J."/>
            <person name="Rep M."/>
        </authorList>
    </citation>
    <scope>NUCLEOTIDE SEQUENCE [LARGE SCALE GENOMIC DNA]</scope>
    <source>
        <strain evidence="2 3">Forc016</strain>
    </source>
</reference>
<comment type="caution">
    <text evidence="2">The sequence shown here is derived from an EMBL/GenBank/DDBJ whole genome shotgun (WGS) entry which is preliminary data.</text>
</comment>
<dbReference type="AlphaFoldDB" id="A0A2H3HK62"/>
<dbReference type="EMBL" id="MABQ02000002">
    <property type="protein sequence ID" value="PCD43031.1"/>
    <property type="molecule type" value="Genomic_DNA"/>
</dbReference>
<sequence>MCFVDLVPRWDRQALNSIITCPKKSKAEAVDDKMNYDRKRTRCCAKALVDDASSKNVTISRMSYGVQLKGMAVPRQAEYLEYANFTSIRIPLAIRGSTAELFFKWYIKASNLINSLKAYLELTITPFKPRKEPFLLLLFILFLILMPLHLPFGVELIGILVHDILRQVDCIRSAWMHRLLRSWLCSRFSSLFNLMLLLILWLLFTLKQVLDLAWSKDSFIDSQGSTELFIHTNLNGVEELEDVRLAIVRYEVVSGLPLPDALDH</sequence>
<gene>
    <name evidence="2" type="ORF">AU210_002133</name>
</gene>
<dbReference type="Proteomes" id="UP000219602">
    <property type="component" value="Chromosome 2"/>
</dbReference>
<accession>A0A2H3HK62</accession>
<name>A0A2H3HK62_FUSOX</name>
<protein>
    <submittedName>
        <fullName evidence="2">Uncharacterized protein</fullName>
    </submittedName>
</protein>
<evidence type="ECO:0000313" key="2">
    <source>
        <dbReference type="EMBL" id="PCD43031.1"/>
    </source>
</evidence>
<keyword evidence="1" id="KW-1133">Transmembrane helix</keyword>
<reference evidence="2 3" key="2">
    <citation type="journal article" date="2017" name="Sci. Rep.">
        <title>A mobile pathogenicity chromosome in Fusarium oxysporum for infection of multiple cucurbit species.</title>
        <authorList>
            <person name="van Dam P."/>
            <person name="Fokkens L."/>
            <person name="Ayukawa Y."/>
            <person name="van der Gragt M."/>
            <person name="Ter Horst A."/>
            <person name="Brankovics B."/>
            <person name="Houterman P.M."/>
            <person name="Arie T."/>
            <person name="Rep M."/>
        </authorList>
    </citation>
    <scope>NUCLEOTIDE SEQUENCE [LARGE SCALE GENOMIC DNA]</scope>
    <source>
        <strain evidence="2 3">Forc016</strain>
    </source>
</reference>
<feature type="transmembrane region" description="Helical" evidence="1">
    <location>
        <begin position="188"/>
        <end position="206"/>
    </location>
</feature>
<evidence type="ECO:0000313" key="3">
    <source>
        <dbReference type="Proteomes" id="UP000219602"/>
    </source>
</evidence>
<organism evidence="2 3">
    <name type="scientific">Fusarium oxysporum f. sp. radicis-cucumerinum</name>
    <dbReference type="NCBI Taxonomy" id="327505"/>
    <lineage>
        <taxon>Eukaryota</taxon>
        <taxon>Fungi</taxon>
        <taxon>Dikarya</taxon>
        <taxon>Ascomycota</taxon>
        <taxon>Pezizomycotina</taxon>
        <taxon>Sordariomycetes</taxon>
        <taxon>Hypocreomycetidae</taxon>
        <taxon>Hypocreales</taxon>
        <taxon>Nectriaceae</taxon>
        <taxon>Fusarium</taxon>
        <taxon>Fusarium oxysporum species complex</taxon>
    </lineage>
</organism>